<evidence type="ECO:0000313" key="3">
    <source>
        <dbReference type="Proteomes" id="UP001419268"/>
    </source>
</evidence>
<feature type="compositionally biased region" description="Polar residues" evidence="1">
    <location>
        <begin position="76"/>
        <end position="88"/>
    </location>
</feature>
<accession>A0AAP0KSC2</accession>
<comment type="caution">
    <text evidence="2">The sequence shown here is derived from an EMBL/GenBank/DDBJ whole genome shotgun (WGS) entry which is preliminary data.</text>
</comment>
<name>A0AAP0KSC2_9MAGN</name>
<feature type="compositionally biased region" description="Low complexity" evidence="1">
    <location>
        <begin position="96"/>
        <end position="108"/>
    </location>
</feature>
<evidence type="ECO:0000313" key="2">
    <source>
        <dbReference type="EMBL" id="KAK9157340.1"/>
    </source>
</evidence>
<dbReference type="AlphaFoldDB" id="A0AAP0KSC2"/>
<evidence type="ECO:0000256" key="1">
    <source>
        <dbReference type="SAM" id="MobiDB-lite"/>
    </source>
</evidence>
<feature type="region of interest" description="Disordered" evidence="1">
    <location>
        <begin position="49"/>
        <end position="119"/>
    </location>
</feature>
<sequence length="255" mass="27566">MIPSFQHPKPKRTKVTKPYVALFSLPSPALPYKIKNPKVPSPLAALGSRPLELDSPVSPRPFDLDSPRPLELDSPQLCSSATHGQSATLKIETPHSASRSSLTASRLTPRTTHDVPRSASVRLSLARAHGRLSPPLRLTRPLPLLLTLAIHLTDHGHLSPVPPPRSHGSSPLRLTLGPRSHQVTLTSRLASHSPDSLLSRFVFVVTRSARSRSHSPGRGHSATTLRPLSPITLLSSRLSIFGLHLSPHSSLSLSI</sequence>
<keyword evidence="3" id="KW-1185">Reference proteome</keyword>
<feature type="compositionally biased region" description="Basic and acidic residues" evidence="1">
    <location>
        <begin position="62"/>
        <end position="71"/>
    </location>
</feature>
<gene>
    <name evidence="2" type="ORF">Scep_003914</name>
</gene>
<protein>
    <submittedName>
        <fullName evidence="2">Uncharacterized protein</fullName>
    </submittedName>
</protein>
<dbReference type="EMBL" id="JBBNAG010000002">
    <property type="protein sequence ID" value="KAK9157340.1"/>
    <property type="molecule type" value="Genomic_DNA"/>
</dbReference>
<proteinExistence type="predicted"/>
<reference evidence="2 3" key="1">
    <citation type="submission" date="2024-01" db="EMBL/GenBank/DDBJ databases">
        <title>Genome assemblies of Stephania.</title>
        <authorList>
            <person name="Yang L."/>
        </authorList>
    </citation>
    <scope>NUCLEOTIDE SEQUENCE [LARGE SCALE GENOMIC DNA]</scope>
    <source>
        <strain evidence="2">JXDWG</strain>
        <tissue evidence="2">Leaf</tissue>
    </source>
</reference>
<organism evidence="2 3">
    <name type="scientific">Stephania cephalantha</name>
    <dbReference type="NCBI Taxonomy" id="152367"/>
    <lineage>
        <taxon>Eukaryota</taxon>
        <taxon>Viridiplantae</taxon>
        <taxon>Streptophyta</taxon>
        <taxon>Embryophyta</taxon>
        <taxon>Tracheophyta</taxon>
        <taxon>Spermatophyta</taxon>
        <taxon>Magnoliopsida</taxon>
        <taxon>Ranunculales</taxon>
        <taxon>Menispermaceae</taxon>
        <taxon>Menispermoideae</taxon>
        <taxon>Cissampelideae</taxon>
        <taxon>Stephania</taxon>
    </lineage>
</organism>
<dbReference type="Proteomes" id="UP001419268">
    <property type="component" value="Unassembled WGS sequence"/>
</dbReference>